<proteinExistence type="predicted"/>
<comment type="caution">
    <text evidence="1">The sequence shown here is derived from an EMBL/GenBank/DDBJ whole genome shotgun (WGS) entry which is preliminary data.</text>
</comment>
<gene>
    <name evidence="1" type="ORF">GMARGA_LOCUS2641</name>
</gene>
<accession>A0ABM8W2S9</accession>
<reference evidence="1 2" key="1">
    <citation type="submission" date="2021-06" db="EMBL/GenBank/DDBJ databases">
        <authorList>
            <person name="Kallberg Y."/>
            <person name="Tangrot J."/>
            <person name="Rosling A."/>
        </authorList>
    </citation>
    <scope>NUCLEOTIDE SEQUENCE [LARGE SCALE GENOMIC DNA]</scope>
    <source>
        <strain evidence="1 2">120-4 pot B 10/14</strain>
    </source>
</reference>
<keyword evidence="2" id="KW-1185">Reference proteome</keyword>
<name>A0ABM8W2S9_GIGMA</name>
<dbReference type="EMBL" id="CAJVQB010000853">
    <property type="protein sequence ID" value="CAG8510163.1"/>
    <property type="molecule type" value="Genomic_DNA"/>
</dbReference>
<evidence type="ECO:0000313" key="2">
    <source>
        <dbReference type="Proteomes" id="UP000789901"/>
    </source>
</evidence>
<dbReference type="Proteomes" id="UP000789901">
    <property type="component" value="Unassembled WGS sequence"/>
</dbReference>
<sequence>MNDFRKLLFELQTKYLKEQEQLKLANKKSIENIVNTCHHYDINKKYTISFDDSLDDKFNNLRKEFNILINTFKSKSKDKETESQKVIFIPSQIKKKKVKIVTDETEDFVQVNYGISRKKQPKAFDIILNATEANENFVKSVKTWTDFESYNKNDTIQDIKYIDDAKVLIFALLLFDAELIELPKKFNDEDDYKRFKAKVNKVVAEYVGKIADLNIEKGTISYLLSIQNVKSLIRKRLCLEVDLWLWYKAFGLIILTENPNFNITFWEQNLNASNYVKMVELIATNKTLQSNLQENNNKFYSKIWHGLNDYVLKLNLNNGDQIGKRLAIEPKLVQLIITNDSSLPKEIKSELVEVSISDYVVAEVEESVDDSNSINLDIETERINNLVSNQTKEILQLKEEWYFNDSYKNYTESFILKTQENLDNLKNGSENITTADKKMNDLAQTEVKKYFEMFYKEFKGINELVFDKKLYDNLKSLFLKFNENQNFIVIAIYLPNFIEELMAKSKALFDEYINSWNKNKEKLELSEQYNTIVDCKKKNIKPRIIDKLGNIQNNWESNVKGYQNNENYISKIKEGTLRLSAIHSDLGIDMFIVASKLDQLNEELGEILKNLSNLKSFTKKFDKELEIIRVLQN</sequence>
<evidence type="ECO:0000313" key="1">
    <source>
        <dbReference type="EMBL" id="CAG8510163.1"/>
    </source>
</evidence>
<organism evidence="1 2">
    <name type="scientific">Gigaspora margarita</name>
    <dbReference type="NCBI Taxonomy" id="4874"/>
    <lineage>
        <taxon>Eukaryota</taxon>
        <taxon>Fungi</taxon>
        <taxon>Fungi incertae sedis</taxon>
        <taxon>Mucoromycota</taxon>
        <taxon>Glomeromycotina</taxon>
        <taxon>Glomeromycetes</taxon>
        <taxon>Diversisporales</taxon>
        <taxon>Gigasporaceae</taxon>
        <taxon>Gigaspora</taxon>
    </lineage>
</organism>
<protein>
    <submittedName>
        <fullName evidence="1">5529_t:CDS:1</fullName>
    </submittedName>
</protein>